<accession>A0A7X0VY73</accession>
<dbReference type="EMBL" id="JACJVO010000040">
    <property type="protein sequence ID" value="MBB6735069.1"/>
    <property type="molecule type" value="Genomic_DNA"/>
</dbReference>
<dbReference type="AlphaFoldDB" id="A0A7X0VY73"/>
<dbReference type="SMART" id="SM00065">
    <property type="entry name" value="GAF"/>
    <property type="match status" value="1"/>
</dbReference>
<protein>
    <submittedName>
        <fullName evidence="2">HD domain-containing protein</fullName>
    </submittedName>
</protein>
<keyword evidence="3" id="KW-1185">Reference proteome</keyword>
<dbReference type="InterPro" id="IPR003018">
    <property type="entry name" value="GAF"/>
</dbReference>
<dbReference type="Gene3D" id="1.10.3210.10">
    <property type="entry name" value="Hypothetical protein af1432"/>
    <property type="match status" value="1"/>
</dbReference>
<proteinExistence type="predicted"/>
<dbReference type="InterPro" id="IPR003607">
    <property type="entry name" value="HD/PDEase_dom"/>
</dbReference>
<dbReference type="SUPFAM" id="SSF55781">
    <property type="entry name" value="GAF domain-like"/>
    <property type="match status" value="1"/>
</dbReference>
<evidence type="ECO:0000259" key="1">
    <source>
        <dbReference type="PROSITE" id="PS51832"/>
    </source>
</evidence>
<dbReference type="PANTHER" id="PTHR45228:SF9">
    <property type="entry name" value="3'3'-CGAMP-SPECIFIC PHOSPHODIESTERASE 2"/>
    <property type="match status" value="1"/>
</dbReference>
<dbReference type="SMART" id="SM00471">
    <property type="entry name" value="HDc"/>
    <property type="match status" value="1"/>
</dbReference>
<dbReference type="SUPFAM" id="SSF109604">
    <property type="entry name" value="HD-domain/PDEase-like"/>
    <property type="match status" value="1"/>
</dbReference>
<dbReference type="CDD" id="cd00077">
    <property type="entry name" value="HDc"/>
    <property type="match status" value="1"/>
</dbReference>
<evidence type="ECO:0000313" key="2">
    <source>
        <dbReference type="EMBL" id="MBB6735069.1"/>
    </source>
</evidence>
<dbReference type="PROSITE" id="PS51832">
    <property type="entry name" value="HD_GYP"/>
    <property type="match status" value="1"/>
</dbReference>
<dbReference type="InterPro" id="IPR052020">
    <property type="entry name" value="Cyclic_di-GMP/3'3'-cGAMP_PDE"/>
</dbReference>
<reference evidence="2 3" key="1">
    <citation type="submission" date="2020-08" db="EMBL/GenBank/DDBJ databases">
        <title>Cohnella phylogeny.</title>
        <authorList>
            <person name="Dunlap C."/>
        </authorList>
    </citation>
    <scope>NUCLEOTIDE SEQUENCE [LARGE SCALE GENOMIC DNA]</scope>
    <source>
        <strain evidence="2 3">CBP 2801</strain>
    </source>
</reference>
<sequence length="353" mass="39343">MAKITGETRLENVLVYMANMGRELIVADRCTVWLIDEAKQEVYTTVAHGVREIRIPAGTGLVGHAIASGEPIIIEDAYLDPRHNPDNDRKTGYVSKSIITIPFRNNDGTVIGAYQAINKMTETAKFTSKDMELLSLAASYAGKSLESVMLHQEIVDTQREIIATMGEIGEMRSKETGNHVKRVAEYSYVLALALGLSPKEAELLRTVSPMHDIGKVGIPDAVLNKPGKLTDEEYEIIKSHTRIGRQLLKGSRRELLRAASIVAEQHHEKWDGGGYPNGLKGEEIHVYGRITAVADVFDALSAERVYKAAWPLERIERLFREERGKHFDPAVVDAFFAKLPQLLDIRERLTDKG</sequence>
<dbReference type="InterPro" id="IPR037522">
    <property type="entry name" value="HD_GYP_dom"/>
</dbReference>
<dbReference type="Pfam" id="PF13487">
    <property type="entry name" value="HD_5"/>
    <property type="match status" value="1"/>
</dbReference>
<organism evidence="2 3">
    <name type="scientific">Cohnella zeiphila</name>
    <dbReference type="NCBI Taxonomy" id="2761120"/>
    <lineage>
        <taxon>Bacteria</taxon>
        <taxon>Bacillati</taxon>
        <taxon>Bacillota</taxon>
        <taxon>Bacilli</taxon>
        <taxon>Bacillales</taxon>
        <taxon>Paenibacillaceae</taxon>
        <taxon>Cohnella</taxon>
    </lineage>
</organism>
<feature type="domain" description="HD-GYP" evidence="1">
    <location>
        <begin position="154"/>
        <end position="351"/>
    </location>
</feature>
<dbReference type="InterPro" id="IPR029016">
    <property type="entry name" value="GAF-like_dom_sf"/>
</dbReference>
<comment type="caution">
    <text evidence="2">The sequence shown here is derived from an EMBL/GenBank/DDBJ whole genome shotgun (WGS) entry which is preliminary data.</text>
</comment>
<dbReference type="Proteomes" id="UP000564644">
    <property type="component" value="Unassembled WGS sequence"/>
</dbReference>
<dbReference type="PANTHER" id="PTHR45228">
    <property type="entry name" value="CYCLIC DI-GMP PHOSPHODIESTERASE TM_0186-RELATED"/>
    <property type="match status" value="1"/>
</dbReference>
<dbReference type="Gene3D" id="3.30.450.40">
    <property type="match status" value="1"/>
</dbReference>
<gene>
    <name evidence="2" type="ORF">H7C18_29560</name>
</gene>
<name>A0A7X0VY73_9BACL</name>
<dbReference type="Pfam" id="PF01590">
    <property type="entry name" value="GAF"/>
    <property type="match status" value="1"/>
</dbReference>
<evidence type="ECO:0000313" key="3">
    <source>
        <dbReference type="Proteomes" id="UP000564644"/>
    </source>
</evidence>